<feature type="compositionally biased region" description="Basic residues" evidence="1">
    <location>
        <begin position="84"/>
        <end position="94"/>
    </location>
</feature>
<proteinExistence type="predicted"/>
<dbReference type="AlphaFoldDB" id="A0AAE0A969"/>
<evidence type="ECO:0000256" key="2">
    <source>
        <dbReference type="SAM" id="Phobius"/>
    </source>
</evidence>
<feature type="transmembrane region" description="Helical" evidence="2">
    <location>
        <begin position="43"/>
        <end position="62"/>
    </location>
</feature>
<gene>
    <name evidence="3" type="ORF">Dsin_020080</name>
</gene>
<comment type="caution">
    <text evidence="3">The sequence shown here is derived from an EMBL/GenBank/DDBJ whole genome shotgun (WGS) entry which is preliminary data.</text>
</comment>
<evidence type="ECO:0000256" key="1">
    <source>
        <dbReference type="SAM" id="MobiDB-lite"/>
    </source>
</evidence>
<evidence type="ECO:0000313" key="4">
    <source>
        <dbReference type="Proteomes" id="UP001281410"/>
    </source>
</evidence>
<sequence length="104" mass="11801">MTYLISSSPHLHFPIQISAYNESRESKMEMTVQGLLGKVGRQCYAVFCLGVILVTVAVAYYVNDLDLETTDSLEPTKTQSERQSRRRHRPRPRRSVPEPAASFS</sequence>
<dbReference type="Proteomes" id="UP001281410">
    <property type="component" value="Unassembled WGS sequence"/>
</dbReference>
<name>A0AAE0A969_9ROSI</name>
<organism evidence="3 4">
    <name type="scientific">Dipteronia sinensis</name>
    <dbReference type="NCBI Taxonomy" id="43782"/>
    <lineage>
        <taxon>Eukaryota</taxon>
        <taxon>Viridiplantae</taxon>
        <taxon>Streptophyta</taxon>
        <taxon>Embryophyta</taxon>
        <taxon>Tracheophyta</taxon>
        <taxon>Spermatophyta</taxon>
        <taxon>Magnoliopsida</taxon>
        <taxon>eudicotyledons</taxon>
        <taxon>Gunneridae</taxon>
        <taxon>Pentapetalae</taxon>
        <taxon>rosids</taxon>
        <taxon>malvids</taxon>
        <taxon>Sapindales</taxon>
        <taxon>Sapindaceae</taxon>
        <taxon>Hippocastanoideae</taxon>
        <taxon>Acereae</taxon>
        <taxon>Dipteronia</taxon>
    </lineage>
</organism>
<keyword evidence="2" id="KW-0472">Membrane</keyword>
<evidence type="ECO:0000313" key="3">
    <source>
        <dbReference type="EMBL" id="KAK3206034.1"/>
    </source>
</evidence>
<feature type="region of interest" description="Disordered" evidence="1">
    <location>
        <begin position="71"/>
        <end position="104"/>
    </location>
</feature>
<accession>A0AAE0A969</accession>
<keyword evidence="2" id="KW-0812">Transmembrane</keyword>
<keyword evidence="4" id="KW-1185">Reference proteome</keyword>
<protein>
    <submittedName>
        <fullName evidence="3">Uncharacterized protein</fullName>
    </submittedName>
</protein>
<reference evidence="3" key="1">
    <citation type="journal article" date="2023" name="Plant J.">
        <title>Genome sequences and population genomics provide insights into the demographic history, inbreeding, and mutation load of two 'living fossil' tree species of Dipteronia.</title>
        <authorList>
            <person name="Feng Y."/>
            <person name="Comes H.P."/>
            <person name="Chen J."/>
            <person name="Zhu S."/>
            <person name="Lu R."/>
            <person name="Zhang X."/>
            <person name="Li P."/>
            <person name="Qiu J."/>
            <person name="Olsen K.M."/>
            <person name="Qiu Y."/>
        </authorList>
    </citation>
    <scope>NUCLEOTIDE SEQUENCE</scope>
    <source>
        <strain evidence="3">NBL</strain>
    </source>
</reference>
<keyword evidence="2" id="KW-1133">Transmembrane helix</keyword>
<dbReference type="EMBL" id="JANJYJ010000006">
    <property type="protein sequence ID" value="KAK3206034.1"/>
    <property type="molecule type" value="Genomic_DNA"/>
</dbReference>